<proteinExistence type="inferred from homology"/>
<evidence type="ECO:0000256" key="3">
    <source>
        <dbReference type="ARBA" id="ARBA00023315"/>
    </source>
</evidence>
<dbReference type="KEGG" id="trb:HB776_16170"/>
<dbReference type="PANTHER" id="PTHR43365:SF1">
    <property type="entry name" value="ACETYL-COA C-ACYLTRANSFERASE"/>
    <property type="match status" value="1"/>
</dbReference>
<sequence>MAEAYIVAAARTAGGRKGGRLAGWHPADLAASVLNTLVERTGADPASVEDVIMGCVGQGGEQAVNVARNAVLASKLPESVPGTSIDRQCGSSQQALHFAAQAVMAGSMDIVIAAGVESMTRVPMGSPSILASKAGMGHYKSPGMEARYPNIQFSQFTGAEMVAEKYGLSKDDLDTYAFESHRRAIAATEAGRFKDEIIPLQITRADGTTDTHHIDEGIRFDATLDGIRGVKLIAENGKLTAASASQICDGASGVMVVNEKGLKQLGIKPLARIHHMTMMGGDPVIMLEAPLPATKRALEKAGMKIDDIDLFEVNEAFASIPTAWLKATGADPKRLNVNGGAIALGHPLGGSGTKLMTTLVHALQQNKKRYGLQTMCEGGGMANVTIVERL</sequence>
<dbReference type="RefSeq" id="WP_184511545.1">
    <property type="nucleotide sequence ID" value="NZ_CP050292.1"/>
</dbReference>
<organism evidence="8 9">
    <name type="scientific">Tardiphaga robiniae</name>
    <dbReference type="NCBI Taxonomy" id="943830"/>
    <lineage>
        <taxon>Bacteria</taxon>
        <taxon>Pseudomonadati</taxon>
        <taxon>Pseudomonadota</taxon>
        <taxon>Alphaproteobacteria</taxon>
        <taxon>Hyphomicrobiales</taxon>
        <taxon>Nitrobacteraceae</taxon>
        <taxon>Tardiphaga</taxon>
    </lineage>
</organism>
<dbReference type="Pfam" id="PF02803">
    <property type="entry name" value="Thiolase_C"/>
    <property type="match status" value="1"/>
</dbReference>
<protein>
    <submittedName>
        <fullName evidence="8">Acetyl-CoA C-acetyltransferase</fullName>
    </submittedName>
</protein>
<dbReference type="InterPro" id="IPR020613">
    <property type="entry name" value="Thiolase_CS"/>
</dbReference>
<evidence type="ECO:0000256" key="5">
    <source>
        <dbReference type="RuleBase" id="RU003557"/>
    </source>
</evidence>
<comment type="similarity">
    <text evidence="1 5">Belongs to the thiolase-like superfamily. Thiolase family.</text>
</comment>
<reference evidence="9" key="1">
    <citation type="journal article" date="2020" name="Mol. Plant Microbe">
        <title>Rhizobial microsymbionts of the narrowly endemic Oxytropis species growing in Kamchatka are characterized by significant genetic diversity and possess a set of genes that are associated with T3SS and T6SS secretion systems and can affect the development of symbiosis.</title>
        <authorList>
            <person name="Safronova V."/>
            <person name="Guro P."/>
            <person name="Sazanova A."/>
            <person name="Kuznetsova I."/>
            <person name="Belimov A."/>
            <person name="Yakubov V."/>
            <person name="Chirak E."/>
            <person name="Afonin A."/>
            <person name="Gogolev Y."/>
            <person name="Andronov E."/>
            <person name="Tikhonovich I."/>
        </authorList>
    </citation>
    <scope>NUCLEOTIDE SEQUENCE [LARGE SCALE GENOMIC DNA]</scope>
    <source>
        <strain evidence="9">581</strain>
    </source>
</reference>
<dbReference type="GO" id="GO:0003988">
    <property type="term" value="F:acetyl-CoA C-acyltransferase activity"/>
    <property type="evidence" value="ECO:0007669"/>
    <property type="project" value="UniProtKB-ARBA"/>
</dbReference>
<evidence type="ECO:0000313" key="8">
    <source>
        <dbReference type="EMBL" id="QND72602.1"/>
    </source>
</evidence>
<dbReference type="PIRSF" id="PIRSF000429">
    <property type="entry name" value="Ac-CoA_Ac_transf"/>
    <property type="match status" value="1"/>
</dbReference>
<keyword evidence="2 5" id="KW-0808">Transferase</keyword>
<dbReference type="InterPro" id="IPR016039">
    <property type="entry name" value="Thiolase-like"/>
</dbReference>
<feature type="domain" description="Thiolase N-terminal" evidence="6">
    <location>
        <begin position="5"/>
        <end position="259"/>
    </location>
</feature>
<evidence type="ECO:0000256" key="4">
    <source>
        <dbReference type="PIRSR" id="PIRSR000429-1"/>
    </source>
</evidence>
<dbReference type="SUPFAM" id="SSF53901">
    <property type="entry name" value="Thiolase-like"/>
    <property type="match status" value="2"/>
</dbReference>
<evidence type="ECO:0000259" key="7">
    <source>
        <dbReference type="Pfam" id="PF02803"/>
    </source>
</evidence>
<evidence type="ECO:0000256" key="2">
    <source>
        <dbReference type="ARBA" id="ARBA00022679"/>
    </source>
</evidence>
<name>A0A7G6U0S0_9BRAD</name>
<feature type="active site" description="Acyl-thioester intermediate" evidence="4">
    <location>
        <position position="89"/>
    </location>
</feature>
<evidence type="ECO:0000256" key="1">
    <source>
        <dbReference type="ARBA" id="ARBA00010982"/>
    </source>
</evidence>
<dbReference type="Proteomes" id="UP000515291">
    <property type="component" value="Chromosome"/>
</dbReference>
<dbReference type="NCBIfam" id="TIGR01930">
    <property type="entry name" value="AcCoA-C-Actrans"/>
    <property type="match status" value="1"/>
</dbReference>
<evidence type="ECO:0000313" key="9">
    <source>
        <dbReference type="Proteomes" id="UP000515291"/>
    </source>
</evidence>
<feature type="active site" description="Proton acceptor" evidence="4">
    <location>
        <position position="346"/>
    </location>
</feature>
<keyword evidence="3 5" id="KW-0012">Acyltransferase</keyword>
<dbReference type="PROSITE" id="PS00737">
    <property type="entry name" value="THIOLASE_2"/>
    <property type="match status" value="1"/>
</dbReference>
<dbReference type="Pfam" id="PF00108">
    <property type="entry name" value="Thiolase_N"/>
    <property type="match status" value="1"/>
</dbReference>
<dbReference type="InterPro" id="IPR020617">
    <property type="entry name" value="Thiolase_C"/>
</dbReference>
<dbReference type="PANTHER" id="PTHR43365">
    <property type="entry name" value="BLR7806 PROTEIN"/>
    <property type="match status" value="1"/>
</dbReference>
<dbReference type="EMBL" id="CP050292">
    <property type="protein sequence ID" value="QND72602.1"/>
    <property type="molecule type" value="Genomic_DNA"/>
</dbReference>
<dbReference type="AlphaFoldDB" id="A0A7G6U0S0"/>
<dbReference type="NCBIfam" id="NF005077">
    <property type="entry name" value="PRK06504.1"/>
    <property type="match status" value="1"/>
</dbReference>
<gene>
    <name evidence="8" type="ORF">HB776_16170</name>
</gene>
<dbReference type="CDD" id="cd00751">
    <property type="entry name" value="thiolase"/>
    <property type="match status" value="1"/>
</dbReference>
<accession>A0A7G6U0S0</accession>
<evidence type="ECO:0000259" key="6">
    <source>
        <dbReference type="Pfam" id="PF00108"/>
    </source>
</evidence>
<feature type="domain" description="Thiolase C-terminal" evidence="7">
    <location>
        <begin position="268"/>
        <end position="389"/>
    </location>
</feature>
<dbReference type="InterPro" id="IPR020616">
    <property type="entry name" value="Thiolase_N"/>
</dbReference>
<dbReference type="Gene3D" id="3.40.47.10">
    <property type="match status" value="1"/>
</dbReference>
<dbReference type="InterPro" id="IPR002155">
    <property type="entry name" value="Thiolase"/>
</dbReference>
<feature type="active site" description="Proton acceptor" evidence="4">
    <location>
        <position position="376"/>
    </location>
</feature>